<dbReference type="EMBL" id="CP136051">
    <property type="protein sequence ID" value="WOK04293.1"/>
    <property type="molecule type" value="Genomic_DNA"/>
</dbReference>
<dbReference type="InterPro" id="IPR045792">
    <property type="entry name" value="DUF6036"/>
</dbReference>
<organism evidence="2 3">
    <name type="scientific">Imperialibacter roseus</name>
    <dbReference type="NCBI Taxonomy" id="1324217"/>
    <lineage>
        <taxon>Bacteria</taxon>
        <taxon>Pseudomonadati</taxon>
        <taxon>Bacteroidota</taxon>
        <taxon>Cytophagia</taxon>
        <taxon>Cytophagales</taxon>
        <taxon>Flammeovirgaceae</taxon>
        <taxon>Imperialibacter</taxon>
    </lineage>
</organism>
<proteinExistence type="predicted"/>
<protein>
    <submittedName>
        <fullName evidence="2">Nucleotidyltransferase</fullName>
    </submittedName>
</protein>
<dbReference type="Proteomes" id="UP001302349">
    <property type="component" value="Chromosome"/>
</dbReference>
<keyword evidence="3" id="KW-1185">Reference proteome</keyword>
<dbReference type="Pfam" id="PF19502">
    <property type="entry name" value="DUF6036"/>
    <property type="match status" value="1"/>
</dbReference>
<evidence type="ECO:0000259" key="1">
    <source>
        <dbReference type="Pfam" id="PF19502"/>
    </source>
</evidence>
<reference evidence="2 3" key="1">
    <citation type="journal article" date="2023" name="Microbiol. Resour. Announc.">
        <title>Complete Genome Sequence of Imperialibacter roseus strain P4T.</title>
        <authorList>
            <person name="Tizabi D.R."/>
            <person name="Bachvaroff T."/>
            <person name="Hill R.T."/>
        </authorList>
    </citation>
    <scope>NUCLEOTIDE SEQUENCE [LARGE SCALE GENOMIC DNA]</scope>
    <source>
        <strain evidence="2 3">P4T</strain>
    </source>
</reference>
<dbReference type="InterPro" id="IPR043519">
    <property type="entry name" value="NT_sf"/>
</dbReference>
<feature type="domain" description="DUF6036" evidence="1">
    <location>
        <begin position="9"/>
        <end position="146"/>
    </location>
</feature>
<evidence type="ECO:0000313" key="3">
    <source>
        <dbReference type="Proteomes" id="UP001302349"/>
    </source>
</evidence>
<dbReference type="SUPFAM" id="SSF81301">
    <property type="entry name" value="Nucleotidyltransferase"/>
    <property type="match status" value="1"/>
</dbReference>
<sequence length="157" mass="18165">MNLFVESHQKLLQLLRKAEVDFIIIGGYSVIFHGYARTTGDIDIWLKPDNVNKAKLLQALRWYGIEEDSLGELNQLDFAKTVFFKIGDVPERIDFLTKINLIDYETANREKVLANLDDITIPFLHLNHLILSKLNTGRPQDQADIEMLQKIQKNKKN</sequence>
<accession>A0ABZ0IGY6</accession>
<dbReference type="Gene3D" id="3.30.460.40">
    <property type="match status" value="1"/>
</dbReference>
<evidence type="ECO:0000313" key="2">
    <source>
        <dbReference type="EMBL" id="WOK04293.1"/>
    </source>
</evidence>
<gene>
    <name evidence="2" type="ORF">RT717_14530</name>
</gene>
<name>A0ABZ0IGY6_9BACT</name>
<dbReference type="RefSeq" id="WP_317487106.1">
    <property type="nucleotide sequence ID" value="NZ_CP136051.1"/>
</dbReference>